<sequence>MRRLQKLAVATALAGSVFFGMQTLAYAQAGNVLDAEIGSQIDGAAANPAALSTMVANLVQTNPTLAAAIAKRATQSNPAAAAQIAQAMAQ</sequence>
<name>A0A367UA87_9PROT</name>
<comment type="caution">
    <text evidence="2">The sequence shown here is derived from an EMBL/GenBank/DDBJ whole genome shotgun (WGS) entry which is preliminary data.</text>
</comment>
<feature type="signal peptide" evidence="1">
    <location>
        <begin position="1"/>
        <end position="27"/>
    </location>
</feature>
<evidence type="ECO:0000313" key="3">
    <source>
        <dbReference type="Proteomes" id="UP000252419"/>
    </source>
</evidence>
<organism evidence="2 3">
    <name type="scientific">Thalassospira xianhensis MCCC 1A02616</name>
    <dbReference type="NCBI Taxonomy" id="1177929"/>
    <lineage>
        <taxon>Bacteria</taxon>
        <taxon>Pseudomonadati</taxon>
        <taxon>Pseudomonadota</taxon>
        <taxon>Alphaproteobacteria</taxon>
        <taxon>Rhodospirillales</taxon>
        <taxon>Thalassospiraceae</taxon>
        <taxon>Thalassospira</taxon>
    </lineage>
</organism>
<evidence type="ECO:0000256" key="1">
    <source>
        <dbReference type="SAM" id="SignalP"/>
    </source>
</evidence>
<keyword evidence="3" id="KW-1185">Reference proteome</keyword>
<accession>A0A367UA87</accession>
<feature type="non-terminal residue" evidence="2">
    <location>
        <position position="90"/>
    </location>
</feature>
<dbReference type="AlphaFoldDB" id="A0A367UA87"/>
<dbReference type="Proteomes" id="UP000252419">
    <property type="component" value="Unassembled WGS sequence"/>
</dbReference>
<proteinExistence type="predicted"/>
<reference evidence="2 3" key="1">
    <citation type="submission" date="2014-07" db="EMBL/GenBank/DDBJ databases">
        <title>Draft genome sequence of Thalassospira xianhensis P-4 (MCCC 1A02616).</title>
        <authorList>
            <person name="Lai Q."/>
            <person name="Shao Z."/>
        </authorList>
    </citation>
    <scope>NUCLEOTIDE SEQUENCE [LARGE SCALE GENOMIC DNA]</scope>
    <source>
        <strain evidence="2 3">MCCC 1A02616</strain>
    </source>
</reference>
<protein>
    <submittedName>
        <fullName evidence="2">Uncharacterized protein</fullName>
    </submittedName>
</protein>
<gene>
    <name evidence="2" type="ORF">TH5_22750</name>
</gene>
<dbReference type="EMBL" id="JPWA01000042">
    <property type="protein sequence ID" value="RCK03952.1"/>
    <property type="molecule type" value="Genomic_DNA"/>
</dbReference>
<feature type="chain" id="PRO_5016578771" evidence="1">
    <location>
        <begin position="28"/>
        <end position="90"/>
    </location>
</feature>
<dbReference type="RefSeq" id="WP_147250164.1">
    <property type="nucleotide sequence ID" value="NZ_JPWA01000042.1"/>
</dbReference>
<keyword evidence="1" id="KW-0732">Signal</keyword>
<evidence type="ECO:0000313" key="2">
    <source>
        <dbReference type="EMBL" id="RCK03952.1"/>
    </source>
</evidence>